<keyword evidence="1" id="KW-0732">Signal</keyword>
<gene>
    <name evidence="3" type="ORF">K402DRAFT_451923</name>
</gene>
<dbReference type="Proteomes" id="UP000800041">
    <property type="component" value="Unassembled WGS sequence"/>
</dbReference>
<organism evidence="3 4">
    <name type="scientific">Aulographum hederae CBS 113979</name>
    <dbReference type="NCBI Taxonomy" id="1176131"/>
    <lineage>
        <taxon>Eukaryota</taxon>
        <taxon>Fungi</taxon>
        <taxon>Dikarya</taxon>
        <taxon>Ascomycota</taxon>
        <taxon>Pezizomycotina</taxon>
        <taxon>Dothideomycetes</taxon>
        <taxon>Pleosporomycetidae</taxon>
        <taxon>Aulographales</taxon>
        <taxon>Aulographaceae</taxon>
    </lineage>
</organism>
<dbReference type="PANTHER" id="PTHR23024:SF242">
    <property type="entry name" value="ALPHA_BETA HYDROLASE FOLD-3 DOMAIN-CONTAINING PROTEIN-RELATED"/>
    <property type="match status" value="1"/>
</dbReference>
<dbReference type="InterPro" id="IPR013094">
    <property type="entry name" value="AB_hydrolase_3"/>
</dbReference>
<evidence type="ECO:0000313" key="3">
    <source>
        <dbReference type="EMBL" id="KAF1989737.1"/>
    </source>
</evidence>
<dbReference type="PANTHER" id="PTHR23024">
    <property type="entry name" value="ARYLACETAMIDE DEACETYLASE"/>
    <property type="match status" value="1"/>
</dbReference>
<dbReference type="OrthoDB" id="408631at2759"/>
<name>A0A6G1H9J6_9PEZI</name>
<dbReference type="AlphaFoldDB" id="A0A6G1H9J6"/>
<evidence type="ECO:0000313" key="4">
    <source>
        <dbReference type="Proteomes" id="UP000800041"/>
    </source>
</evidence>
<dbReference type="InterPro" id="IPR050466">
    <property type="entry name" value="Carboxylest/Gibb_receptor"/>
</dbReference>
<dbReference type="Gene3D" id="3.40.50.1820">
    <property type="entry name" value="alpha/beta hydrolase"/>
    <property type="match status" value="1"/>
</dbReference>
<dbReference type="GO" id="GO:0016787">
    <property type="term" value="F:hydrolase activity"/>
    <property type="evidence" value="ECO:0007669"/>
    <property type="project" value="UniProtKB-KW"/>
</dbReference>
<accession>A0A6G1H9J6</accession>
<dbReference type="Pfam" id="PF07859">
    <property type="entry name" value="Abhydrolase_3"/>
    <property type="match status" value="1"/>
</dbReference>
<dbReference type="SUPFAM" id="SSF53474">
    <property type="entry name" value="alpha/beta-Hydrolases"/>
    <property type="match status" value="1"/>
</dbReference>
<feature type="signal peptide" evidence="1">
    <location>
        <begin position="1"/>
        <end position="29"/>
    </location>
</feature>
<feature type="domain" description="Alpha/beta hydrolase fold-3" evidence="2">
    <location>
        <begin position="71"/>
        <end position="280"/>
    </location>
</feature>
<feature type="chain" id="PRO_5026036464" evidence="1">
    <location>
        <begin position="30"/>
        <end position="317"/>
    </location>
</feature>
<keyword evidence="3" id="KW-0378">Hydrolase</keyword>
<protein>
    <submittedName>
        <fullName evidence="3">Alpha/beta-hydrolase</fullName>
    </submittedName>
</protein>
<dbReference type="EMBL" id="ML977144">
    <property type="protein sequence ID" value="KAF1989737.1"/>
    <property type="molecule type" value="Genomic_DNA"/>
</dbReference>
<evidence type="ECO:0000259" key="2">
    <source>
        <dbReference type="Pfam" id="PF07859"/>
    </source>
</evidence>
<evidence type="ECO:0000256" key="1">
    <source>
        <dbReference type="SAM" id="SignalP"/>
    </source>
</evidence>
<sequence length="317" mass="34319">MPHSFFEYIYLKFFALLFRLATKLSPVNNNSPDAKITIPSRDPGRSIPVHIYYPKSSKTPNSTLKGPRPVIINFHGSGFVVPLHGSDDLYCHTLTTRTPYTILDAGYRLAPEHPFPAALHDAEDVVAHVLAHPEDYDLSTLALSGFSAGGNLALSLASGNPRGKIPKGAVKRVMSFYGGTDLTTAPALKRAPDGSRGSVPPFVLGIFNASFMPRPEVDPADPRLSVCRAPVEDFPESVLVVTTGRDSMAPEAETFAETLKGRVGGNGVVAKRYEGVEHGWDKKPCKPGSVEERERDAMYQLAVNFLVTGGSGNVEMR</sequence>
<reference evidence="3" key="1">
    <citation type="journal article" date="2020" name="Stud. Mycol.">
        <title>101 Dothideomycetes genomes: a test case for predicting lifestyles and emergence of pathogens.</title>
        <authorList>
            <person name="Haridas S."/>
            <person name="Albert R."/>
            <person name="Binder M."/>
            <person name="Bloem J."/>
            <person name="Labutti K."/>
            <person name="Salamov A."/>
            <person name="Andreopoulos B."/>
            <person name="Baker S."/>
            <person name="Barry K."/>
            <person name="Bills G."/>
            <person name="Bluhm B."/>
            <person name="Cannon C."/>
            <person name="Castanera R."/>
            <person name="Culley D."/>
            <person name="Daum C."/>
            <person name="Ezra D."/>
            <person name="Gonzalez J."/>
            <person name="Henrissat B."/>
            <person name="Kuo A."/>
            <person name="Liang C."/>
            <person name="Lipzen A."/>
            <person name="Lutzoni F."/>
            <person name="Magnuson J."/>
            <person name="Mondo S."/>
            <person name="Nolan M."/>
            <person name="Ohm R."/>
            <person name="Pangilinan J."/>
            <person name="Park H.-J."/>
            <person name="Ramirez L."/>
            <person name="Alfaro M."/>
            <person name="Sun H."/>
            <person name="Tritt A."/>
            <person name="Yoshinaga Y."/>
            <person name="Zwiers L.-H."/>
            <person name="Turgeon B."/>
            <person name="Goodwin S."/>
            <person name="Spatafora J."/>
            <person name="Crous P."/>
            <person name="Grigoriev I."/>
        </authorList>
    </citation>
    <scope>NUCLEOTIDE SEQUENCE</scope>
    <source>
        <strain evidence="3">CBS 113979</strain>
    </source>
</reference>
<keyword evidence="4" id="KW-1185">Reference proteome</keyword>
<dbReference type="InterPro" id="IPR029058">
    <property type="entry name" value="AB_hydrolase_fold"/>
</dbReference>
<proteinExistence type="predicted"/>